<proteinExistence type="predicted"/>
<sequence length="132" mass="14440">MGLSNSNAAFNDLSGLCAFFKPESVDVTDNGLPYYQSTFENPPVHHDALYGRHVINSQALLPQLGNSALTVLDPSPLPAEDESVMPRPAYTDTHAMAFWDVILPEAIKKLSSETSKLKGLFKAGYTIRDKTN</sequence>
<reference evidence="2" key="1">
    <citation type="journal article" date="2023" name="Mol. Phylogenet. Evol.">
        <title>Genome-scale phylogeny and comparative genomics of the fungal order Sordariales.</title>
        <authorList>
            <person name="Hensen N."/>
            <person name="Bonometti L."/>
            <person name="Westerberg I."/>
            <person name="Brannstrom I.O."/>
            <person name="Guillou S."/>
            <person name="Cros-Aarteil S."/>
            <person name="Calhoun S."/>
            <person name="Haridas S."/>
            <person name="Kuo A."/>
            <person name="Mondo S."/>
            <person name="Pangilinan J."/>
            <person name="Riley R."/>
            <person name="LaButti K."/>
            <person name="Andreopoulos B."/>
            <person name="Lipzen A."/>
            <person name="Chen C."/>
            <person name="Yan M."/>
            <person name="Daum C."/>
            <person name="Ng V."/>
            <person name="Clum A."/>
            <person name="Steindorff A."/>
            <person name="Ohm R.A."/>
            <person name="Martin F."/>
            <person name="Silar P."/>
            <person name="Natvig D.O."/>
            <person name="Lalanne C."/>
            <person name="Gautier V."/>
            <person name="Ament-Velasquez S.L."/>
            <person name="Kruys A."/>
            <person name="Hutchinson M.I."/>
            <person name="Powell A.J."/>
            <person name="Barry K."/>
            <person name="Miller A.N."/>
            <person name="Grigoriev I.V."/>
            <person name="Debuchy R."/>
            <person name="Gladieux P."/>
            <person name="Hiltunen Thoren M."/>
            <person name="Johannesson H."/>
        </authorList>
    </citation>
    <scope>NUCLEOTIDE SEQUENCE [LARGE SCALE GENOMIC DNA]</scope>
    <source>
        <strain evidence="2">CBS 340.73</strain>
    </source>
</reference>
<dbReference type="AlphaFoldDB" id="A0AAN6N3S4"/>
<evidence type="ECO:0000313" key="1">
    <source>
        <dbReference type="EMBL" id="KAK3937298.1"/>
    </source>
</evidence>
<organism evidence="1 2">
    <name type="scientific">Diplogelasinospora grovesii</name>
    <dbReference type="NCBI Taxonomy" id="303347"/>
    <lineage>
        <taxon>Eukaryota</taxon>
        <taxon>Fungi</taxon>
        <taxon>Dikarya</taxon>
        <taxon>Ascomycota</taxon>
        <taxon>Pezizomycotina</taxon>
        <taxon>Sordariomycetes</taxon>
        <taxon>Sordariomycetidae</taxon>
        <taxon>Sordariales</taxon>
        <taxon>Diplogelasinosporaceae</taxon>
        <taxon>Diplogelasinospora</taxon>
    </lineage>
</organism>
<accession>A0AAN6N3S4</accession>
<comment type="caution">
    <text evidence="1">The sequence shown here is derived from an EMBL/GenBank/DDBJ whole genome shotgun (WGS) entry which is preliminary data.</text>
</comment>
<evidence type="ECO:0000313" key="2">
    <source>
        <dbReference type="Proteomes" id="UP001303473"/>
    </source>
</evidence>
<dbReference type="Proteomes" id="UP001303473">
    <property type="component" value="Unassembled WGS sequence"/>
</dbReference>
<name>A0AAN6N3S4_9PEZI</name>
<gene>
    <name evidence="1" type="ORF">QBC46DRAFT_416543</name>
</gene>
<protein>
    <submittedName>
        <fullName evidence="1">Uncharacterized protein</fullName>
    </submittedName>
</protein>
<keyword evidence="2" id="KW-1185">Reference proteome</keyword>
<dbReference type="EMBL" id="MU853858">
    <property type="protein sequence ID" value="KAK3937298.1"/>
    <property type="molecule type" value="Genomic_DNA"/>
</dbReference>